<dbReference type="EMBL" id="CP029289">
    <property type="protein sequence ID" value="AWR94167.1"/>
    <property type="molecule type" value="Genomic_DNA"/>
</dbReference>
<evidence type="ECO:0000313" key="3">
    <source>
        <dbReference type="EMBL" id="AWR94167.1"/>
    </source>
</evidence>
<dbReference type="GO" id="GO:0009060">
    <property type="term" value="P:aerobic respiration"/>
    <property type="evidence" value="ECO:0007669"/>
    <property type="project" value="InterPro"/>
</dbReference>
<dbReference type="PROSITE" id="PS50855">
    <property type="entry name" value="COX1"/>
    <property type="match status" value="1"/>
</dbReference>
<feature type="transmembrane region" description="Helical" evidence="1">
    <location>
        <begin position="112"/>
        <end position="134"/>
    </location>
</feature>
<evidence type="ECO:0000259" key="2">
    <source>
        <dbReference type="PROSITE" id="PS50855"/>
    </source>
</evidence>
<gene>
    <name evidence="3" type="ORF">DFR85_05735</name>
</gene>
<dbReference type="InterPro" id="IPR000883">
    <property type="entry name" value="Cyt_C_Oxase_1"/>
</dbReference>
<dbReference type="PANTHER" id="PTHR10422:SF18">
    <property type="entry name" value="CYTOCHROME C OXIDASE SUBUNIT 1"/>
    <property type="match status" value="1"/>
</dbReference>
<keyword evidence="1" id="KW-0812">Transmembrane</keyword>
<accession>A0A2U9IDR0</accession>
<dbReference type="CDD" id="cd00919">
    <property type="entry name" value="Heme_Cu_Oxidase_I"/>
    <property type="match status" value="1"/>
</dbReference>
<proteinExistence type="predicted"/>
<feature type="transmembrane region" description="Helical" evidence="1">
    <location>
        <begin position="197"/>
        <end position="215"/>
    </location>
</feature>
<dbReference type="PANTHER" id="PTHR10422">
    <property type="entry name" value="CYTOCHROME C OXIDASE SUBUNIT 1"/>
    <property type="match status" value="1"/>
</dbReference>
<evidence type="ECO:0000313" key="4">
    <source>
        <dbReference type="Proteomes" id="UP000248044"/>
    </source>
</evidence>
<dbReference type="GO" id="GO:0015990">
    <property type="term" value="P:electron transport coupled proton transport"/>
    <property type="evidence" value="ECO:0007669"/>
    <property type="project" value="TreeGrafter"/>
</dbReference>
<dbReference type="AlphaFoldDB" id="A0A2U9IDR0"/>
<organism evidence="3 4">
    <name type="scientific">Acidianus brierleyi</name>
    <dbReference type="NCBI Taxonomy" id="41673"/>
    <lineage>
        <taxon>Archaea</taxon>
        <taxon>Thermoproteota</taxon>
        <taxon>Thermoprotei</taxon>
        <taxon>Sulfolobales</taxon>
        <taxon>Sulfolobaceae</taxon>
        <taxon>Acidianus</taxon>
    </lineage>
</organism>
<dbReference type="RefSeq" id="WP_110270048.1">
    <property type="nucleotide sequence ID" value="NZ_CP029289.2"/>
</dbReference>
<dbReference type="Proteomes" id="UP000248044">
    <property type="component" value="Chromosome"/>
</dbReference>
<reference evidence="3 4" key="1">
    <citation type="submission" date="2018-05" db="EMBL/GenBank/DDBJ databases">
        <title>Complete Genome Sequences of Extremely Thermoacidophilic, Metal-Mobilizing Type-Strain Members of the Archaeal Family Sulfolobaceae: Acidianus brierleyi DSM-1651T, Acidianus sulfidivorans DSM-18786T, Metallosphaera hakonensis DSM-7519T, and Metallosphaera prunae DSM-10039T.</title>
        <authorList>
            <person name="Counts J.A."/>
            <person name="Kelly R.M."/>
        </authorList>
    </citation>
    <scope>NUCLEOTIDE SEQUENCE [LARGE SCALE GENOMIC DNA]</scope>
    <source>
        <strain evidence="3 4">DSM 1651</strain>
    </source>
</reference>
<dbReference type="GeneID" id="36831637"/>
<feature type="transmembrane region" description="Helical" evidence="1">
    <location>
        <begin position="26"/>
        <end position="46"/>
    </location>
</feature>
<evidence type="ECO:0000256" key="1">
    <source>
        <dbReference type="SAM" id="Phobius"/>
    </source>
</evidence>
<protein>
    <submittedName>
        <fullName evidence="3">Oxidase</fullName>
    </submittedName>
</protein>
<dbReference type="KEGG" id="abri:DFR85_05735"/>
<feature type="transmembrane region" description="Helical" evidence="1">
    <location>
        <begin position="417"/>
        <end position="437"/>
    </location>
</feature>
<dbReference type="InterPro" id="IPR036927">
    <property type="entry name" value="Cyt_c_oxase-like_su1_sf"/>
</dbReference>
<feature type="transmembrane region" description="Helical" evidence="1">
    <location>
        <begin position="173"/>
        <end position="190"/>
    </location>
</feature>
<keyword evidence="1" id="KW-1133">Transmembrane helix</keyword>
<dbReference type="GO" id="GO:0020037">
    <property type="term" value="F:heme binding"/>
    <property type="evidence" value="ECO:0007669"/>
    <property type="project" value="InterPro"/>
</dbReference>
<keyword evidence="4" id="KW-1185">Reference proteome</keyword>
<feature type="transmembrane region" description="Helical" evidence="1">
    <location>
        <begin position="80"/>
        <end position="100"/>
    </location>
</feature>
<dbReference type="InterPro" id="IPR023616">
    <property type="entry name" value="Cyt_c_oxase-like_su1_dom"/>
</dbReference>
<feature type="transmembrane region" description="Helical" evidence="1">
    <location>
        <begin position="315"/>
        <end position="333"/>
    </location>
</feature>
<keyword evidence="1" id="KW-0472">Membrane</keyword>
<feature type="transmembrane region" description="Helical" evidence="1">
    <location>
        <begin position="385"/>
        <end position="405"/>
    </location>
</feature>
<dbReference type="OrthoDB" id="28065at2157"/>
<dbReference type="Pfam" id="PF00115">
    <property type="entry name" value="COX1"/>
    <property type="match status" value="1"/>
</dbReference>
<dbReference type="Gene3D" id="1.20.210.10">
    <property type="entry name" value="Cytochrome c oxidase-like, subunit I domain"/>
    <property type="match status" value="1"/>
</dbReference>
<dbReference type="GO" id="GO:0016020">
    <property type="term" value="C:membrane"/>
    <property type="evidence" value="ECO:0007669"/>
    <property type="project" value="InterPro"/>
</dbReference>
<sequence>MSSVTKGLVNLVNVVFQLDKPWVSRITMAMIVMSLIWGMLGLVDALMVRIQEAAWATTASLVITSQEYYASIALHAMRDLFGFAVQLEMAIFIFLSLRILNMQPRMKWFLNIGFILFNIAFMLIEGPIVAFPTFNDNYFPANSWYYLSPYGVPNYSQAVVSPLWFFGWELMDAGVYIMVIWLIYHFYLATKTMKEKLPIFAVFALMTSLMIAIGWSGEVAANTWDILAYYGLVGLNVISNQIAFGILWHSIVYISWMPAVGAMYYLIPTLANRPIYSDRSARIAALLYLVFSNNVPIHHLYMVNLPVGIKILQEVLTYGVVVPSMMTFLNLWATVKGVNIKMNLIAAWISISFAGSIAAGVTGIANGDLSFDAIIHDSMWVPGHFHAMIFWSIVPAGFATLYYMIPMLTGRQWYSNKIGWIHMIGYMIGTTMVIYGMDALGLTGLIRKAEIFPLIPAYITPEVIATAGAFIADIATLGWLGNVVLTLLKGRTGNFENLSIDDAVSTVAMYLSAPSLTEIKNDLKITRFEKVLKINKVKQ</sequence>
<dbReference type="GO" id="GO:0022904">
    <property type="term" value="P:respiratory electron transport chain"/>
    <property type="evidence" value="ECO:0007669"/>
    <property type="project" value="TreeGrafter"/>
</dbReference>
<feature type="transmembrane region" description="Helical" evidence="1">
    <location>
        <begin position="463"/>
        <end position="488"/>
    </location>
</feature>
<feature type="transmembrane region" description="Helical" evidence="1">
    <location>
        <begin position="283"/>
        <end position="303"/>
    </location>
</feature>
<name>A0A2U9IDR0_9CREN</name>
<dbReference type="SUPFAM" id="SSF81442">
    <property type="entry name" value="Cytochrome c oxidase subunit I-like"/>
    <property type="match status" value="1"/>
</dbReference>
<dbReference type="GO" id="GO:0004129">
    <property type="term" value="F:cytochrome-c oxidase activity"/>
    <property type="evidence" value="ECO:0007669"/>
    <property type="project" value="InterPro"/>
</dbReference>
<feature type="domain" description="Cytochrome oxidase subunit I profile" evidence="2">
    <location>
        <begin position="25"/>
        <end position="539"/>
    </location>
</feature>
<feature type="transmembrane region" description="Helical" evidence="1">
    <location>
        <begin position="345"/>
        <end position="365"/>
    </location>
</feature>